<dbReference type="Pfam" id="PF05954">
    <property type="entry name" value="Phage_GPD"/>
    <property type="match status" value="1"/>
</dbReference>
<dbReference type="AlphaFoldDB" id="A0A150RKS8"/>
<dbReference type="InterPro" id="IPR037026">
    <property type="entry name" value="Vgr_OB-fold_dom_sf"/>
</dbReference>
<reference evidence="8 9" key="1">
    <citation type="submission" date="2014-02" db="EMBL/GenBank/DDBJ databases">
        <title>The small core and large imbalanced accessory genome model reveals a collaborative survival strategy of Sorangium cellulosum strains in nature.</title>
        <authorList>
            <person name="Han K."/>
            <person name="Peng R."/>
            <person name="Blom J."/>
            <person name="Li Y.-Z."/>
        </authorList>
    </citation>
    <scope>NUCLEOTIDE SEQUENCE [LARGE SCALE GENOMIC DNA]</scope>
    <source>
        <strain evidence="8 9">So0149</strain>
    </source>
</reference>
<dbReference type="SUPFAM" id="SSF69349">
    <property type="entry name" value="Phage fibre proteins"/>
    <property type="match status" value="1"/>
</dbReference>
<dbReference type="InterPro" id="IPR050708">
    <property type="entry name" value="T6SS_VgrG/RHS"/>
</dbReference>
<dbReference type="Gene3D" id="4.10.220.110">
    <property type="match status" value="1"/>
</dbReference>
<dbReference type="SUPFAM" id="SSF69255">
    <property type="entry name" value="gp5 N-terminal domain-like"/>
    <property type="match status" value="1"/>
</dbReference>
<feature type="region of interest" description="Disordered" evidence="4">
    <location>
        <begin position="656"/>
        <end position="687"/>
    </location>
</feature>
<comment type="subcellular location">
    <subcellularLocation>
        <location evidence="1">Secreted</location>
    </subcellularLocation>
</comment>
<dbReference type="Proteomes" id="UP000075515">
    <property type="component" value="Unassembled WGS sequence"/>
</dbReference>
<evidence type="ECO:0000256" key="4">
    <source>
        <dbReference type="SAM" id="MobiDB-lite"/>
    </source>
</evidence>
<evidence type="ECO:0000259" key="7">
    <source>
        <dbReference type="Pfam" id="PF24738"/>
    </source>
</evidence>
<dbReference type="NCBIfam" id="TIGR01646">
    <property type="entry name" value="vgr_GE"/>
    <property type="match status" value="1"/>
</dbReference>
<comment type="similarity">
    <text evidence="2">Belongs to the VgrG protein family.</text>
</comment>
<evidence type="ECO:0000256" key="2">
    <source>
        <dbReference type="ARBA" id="ARBA00005558"/>
    </source>
</evidence>
<dbReference type="Gene3D" id="2.40.50.230">
    <property type="entry name" value="Gp5 N-terminal domain"/>
    <property type="match status" value="1"/>
</dbReference>
<sequence>MDSVVGKPASFRLESGYAHLTSGGTRLWNGICSHFQQLQAVLPQRGQSALHTYHIRIVPTLWLLTQRRGHRIFQHISIPDIVKKVLDEWNIEADWKISDGDHRKLEYKVQYGETDYTFVCRLLEEAGIAFAFLDPEGKGAKLTFSDALESNAPRSALPFSDNPNEQAGREFVKNVRLSREVRHGALTVRDHDFRRPAFELFGEARGAETPENSYEHYLYDPGTFLVDDARGGDTPFADARGVARHDQAYGARIAGRLLQAERTGSKTVAFETNVMDAQPGAVFSVSGHPHAALAGKPLLVTEFSIEGTHNGEWAMAGRAVFADAPFQPPRRTPKPTALGVQSATVVGPKDQEIHTDEFGRVCVQFPWDRDGQNDEGSSCWIRVSQAWAGTGFGMLVLPRIGQEVLVSFLDGDPEQPVVMGRAYNRIEPVPYKLPDDKTISVWKSDSSPGGGGFNEVKFEDRKGDELFYEQSQKNRRVFVKNNETLTVLRHRQKQVGANETDTTGANRTEVTGANRSETTGANRVTAIGGARRRLIKKDDTGRTQSDRRLRVGKDHDIRLKKKKREFVEADVHLLVKGDRRELAENNQSTAVGASRHEKVGGRFALETGKELHLSSGDILVGEAGQDLTLKGPGGFIRIDAEGVTIKGTMVYINEGGKSAGEGSGAAPEAPEPPDENEQQGSAPPMYKSKLPEERKFMEDNGVHDHFPKLGDNYEVLAPQDENYNCIAHTLGMSDSWVNPVTGPAADRLQGMDSIYGTQGYIRSSDMDFSLKPGTQKIVVYGTKNADGTIAEITHGAIQDEHGTWTSKLGQWPLIRHESPESLSGPAYGVPVAVYEK</sequence>
<dbReference type="InterPro" id="IPR006531">
    <property type="entry name" value="Gp5/Vgr_OB"/>
</dbReference>
<gene>
    <name evidence="8" type="ORF">BE18_18590</name>
</gene>
<dbReference type="InterPro" id="IPR017847">
    <property type="entry name" value="T6SS_RhsGE_Vgr_subset"/>
</dbReference>
<feature type="domain" description="Gp5/Type VI secretion system Vgr C-terminal trimerisation" evidence="6">
    <location>
        <begin position="440"/>
        <end position="540"/>
    </location>
</feature>
<dbReference type="Gene3D" id="2.30.110.50">
    <property type="match status" value="1"/>
</dbReference>
<dbReference type="InterPro" id="IPR056106">
    <property type="entry name" value="DUF7689"/>
</dbReference>
<dbReference type="NCBIfam" id="TIGR03361">
    <property type="entry name" value="VI_Rhs_Vgr"/>
    <property type="match status" value="1"/>
</dbReference>
<comment type="caution">
    <text evidence="8">The sequence shown here is derived from an EMBL/GenBank/DDBJ whole genome shotgun (WGS) entry which is preliminary data.</text>
</comment>
<feature type="domain" description="Gp5/Type VI secretion system Vgr protein OB-fold" evidence="5">
    <location>
        <begin position="354"/>
        <end position="423"/>
    </location>
</feature>
<evidence type="ECO:0000259" key="6">
    <source>
        <dbReference type="Pfam" id="PF22178"/>
    </source>
</evidence>
<evidence type="ECO:0000256" key="3">
    <source>
        <dbReference type="ARBA" id="ARBA00022525"/>
    </source>
</evidence>
<organism evidence="8 9">
    <name type="scientific">Sorangium cellulosum</name>
    <name type="common">Polyangium cellulosum</name>
    <dbReference type="NCBI Taxonomy" id="56"/>
    <lineage>
        <taxon>Bacteria</taxon>
        <taxon>Pseudomonadati</taxon>
        <taxon>Myxococcota</taxon>
        <taxon>Polyangia</taxon>
        <taxon>Polyangiales</taxon>
        <taxon>Polyangiaceae</taxon>
        <taxon>Sorangium</taxon>
    </lineage>
</organism>
<dbReference type="Pfam" id="PF04717">
    <property type="entry name" value="Phage_base_V"/>
    <property type="match status" value="1"/>
</dbReference>
<keyword evidence="3" id="KW-0964">Secreted</keyword>
<dbReference type="Pfam" id="PF22178">
    <property type="entry name" value="Gp5_trimer_C"/>
    <property type="match status" value="1"/>
</dbReference>
<protein>
    <submittedName>
        <fullName evidence="8">Type IV secretion protein Rhs</fullName>
    </submittedName>
</protein>
<dbReference type="InterPro" id="IPR054030">
    <property type="entry name" value="Gp5_Vgr_C"/>
</dbReference>
<evidence type="ECO:0000313" key="8">
    <source>
        <dbReference type="EMBL" id="KYF80879.1"/>
    </source>
</evidence>
<dbReference type="PANTHER" id="PTHR32305:SF15">
    <property type="entry name" value="PROTEIN RHSA-RELATED"/>
    <property type="match status" value="1"/>
</dbReference>
<dbReference type="EMBL" id="JEMC01003501">
    <property type="protein sequence ID" value="KYF80879.1"/>
    <property type="molecule type" value="Genomic_DNA"/>
</dbReference>
<dbReference type="Pfam" id="PF24738">
    <property type="entry name" value="DUF7689"/>
    <property type="match status" value="1"/>
</dbReference>
<proteinExistence type="inferred from homology"/>
<feature type="domain" description="DUF7689" evidence="7">
    <location>
        <begin position="715"/>
        <end position="834"/>
    </location>
</feature>
<dbReference type="Gene3D" id="3.55.50.10">
    <property type="entry name" value="Baseplate protein-like domains"/>
    <property type="match status" value="1"/>
</dbReference>
<evidence type="ECO:0000256" key="1">
    <source>
        <dbReference type="ARBA" id="ARBA00004613"/>
    </source>
</evidence>
<accession>A0A150RKS8</accession>
<evidence type="ECO:0000259" key="5">
    <source>
        <dbReference type="Pfam" id="PF04717"/>
    </source>
</evidence>
<name>A0A150RKS8_SORCE</name>
<dbReference type="InterPro" id="IPR006533">
    <property type="entry name" value="T6SS_Vgr_RhsGE"/>
</dbReference>
<evidence type="ECO:0000313" key="9">
    <source>
        <dbReference type="Proteomes" id="UP000075515"/>
    </source>
</evidence>
<dbReference type="SUPFAM" id="SSF69279">
    <property type="entry name" value="Phage tail proteins"/>
    <property type="match status" value="2"/>
</dbReference>
<dbReference type="GO" id="GO:0005576">
    <property type="term" value="C:extracellular region"/>
    <property type="evidence" value="ECO:0007669"/>
    <property type="project" value="UniProtKB-SubCell"/>
</dbReference>
<dbReference type="PANTHER" id="PTHR32305">
    <property type="match status" value="1"/>
</dbReference>